<organism evidence="1 2">
    <name type="scientific">Acinetobacter qingfengensis</name>
    <dbReference type="NCBI Taxonomy" id="1262585"/>
    <lineage>
        <taxon>Bacteria</taxon>
        <taxon>Pseudomonadati</taxon>
        <taxon>Pseudomonadota</taxon>
        <taxon>Gammaproteobacteria</taxon>
        <taxon>Moraxellales</taxon>
        <taxon>Moraxellaceae</taxon>
        <taxon>Acinetobacter</taxon>
    </lineage>
</organism>
<reference evidence="1 2" key="1">
    <citation type="submission" date="2016-09" db="EMBL/GenBank/DDBJ databases">
        <authorList>
            <person name="Capua I."/>
            <person name="De Benedictis P."/>
            <person name="Joannis T."/>
            <person name="Lombin L.H."/>
            <person name="Cattoli G."/>
        </authorList>
    </citation>
    <scope>NUCLEOTIDE SEQUENCE [LARGE SCALE GENOMIC DNA]</scope>
    <source>
        <strain evidence="1 2">ANC 4671</strain>
    </source>
</reference>
<gene>
    <name evidence="1" type="ORF">BJI46_13900</name>
</gene>
<accession>A0A1E7R3G4</accession>
<dbReference type="EMBL" id="MKKK01000039">
    <property type="protein sequence ID" value="OEY93880.1"/>
    <property type="molecule type" value="Genomic_DNA"/>
</dbReference>
<dbReference type="Proteomes" id="UP000185895">
    <property type="component" value="Unassembled WGS sequence"/>
</dbReference>
<evidence type="ECO:0000313" key="1">
    <source>
        <dbReference type="EMBL" id="OEY93880.1"/>
    </source>
</evidence>
<comment type="caution">
    <text evidence="1">The sequence shown here is derived from an EMBL/GenBank/DDBJ whole genome shotgun (WGS) entry which is preliminary data.</text>
</comment>
<dbReference type="RefSeq" id="WP_070070369.1">
    <property type="nucleotide sequence ID" value="NZ_MKKK01000039.1"/>
</dbReference>
<dbReference type="AlphaFoldDB" id="A0A1E7R3G4"/>
<evidence type="ECO:0000313" key="2">
    <source>
        <dbReference type="Proteomes" id="UP000185895"/>
    </source>
</evidence>
<proteinExistence type="predicted"/>
<sequence>MIRFGILLGILAVLLQNMVFWQALLPKKMYQNQVCIEIIHAMDHSVVPSSHHHLALQQSSLEHHVKIDSTMDCHFCQLFHSSLAISISSPQLIEIRTLMRIIYLTISWYIFFYLQRLFLCPQGRGPPVSPVFV</sequence>
<dbReference type="OrthoDB" id="6699040at2"/>
<name>A0A1E7R3G4_9GAMM</name>
<protein>
    <submittedName>
        <fullName evidence="1">Uncharacterized protein</fullName>
    </submittedName>
</protein>
<keyword evidence="2" id="KW-1185">Reference proteome</keyword>